<organism evidence="2 3">
    <name type="scientific">Pendulispora brunnea</name>
    <dbReference type="NCBI Taxonomy" id="2905690"/>
    <lineage>
        <taxon>Bacteria</taxon>
        <taxon>Pseudomonadati</taxon>
        <taxon>Myxococcota</taxon>
        <taxon>Myxococcia</taxon>
        <taxon>Myxococcales</taxon>
        <taxon>Sorangiineae</taxon>
        <taxon>Pendulisporaceae</taxon>
        <taxon>Pendulispora</taxon>
    </lineage>
</organism>
<dbReference type="Proteomes" id="UP001379533">
    <property type="component" value="Chromosome"/>
</dbReference>
<dbReference type="RefSeq" id="WP_394841187.1">
    <property type="nucleotide sequence ID" value="NZ_CP089982.1"/>
</dbReference>
<keyword evidence="1" id="KW-1133">Transmembrane helix</keyword>
<reference evidence="2 3" key="1">
    <citation type="submission" date="2021-12" db="EMBL/GenBank/DDBJ databases">
        <title>Discovery of the Pendulisporaceae a myxobacterial family with distinct sporulation behavior and unique specialized metabolism.</title>
        <authorList>
            <person name="Garcia R."/>
            <person name="Popoff A."/>
            <person name="Bader C.D."/>
            <person name="Loehr J."/>
            <person name="Walesch S."/>
            <person name="Walt C."/>
            <person name="Boldt J."/>
            <person name="Bunk B."/>
            <person name="Haeckl F.J.F.P.J."/>
            <person name="Gunesch A.P."/>
            <person name="Birkelbach J."/>
            <person name="Nuebel U."/>
            <person name="Pietschmann T."/>
            <person name="Bach T."/>
            <person name="Mueller R."/>
        </authorList>
    </citation>
    <scope>NUCLEOTIDE SEQUENCE [LARGE SCALE GENOMIC DNA]</scope>
    <source>
        <strain evidence="2 3">MSr12523</strain>
    </source>
</reference>
<keyword evidence="1" id="KW-0472">Membrane</keyword>
<keyword evidence="3" id="KW-1185">Reference proteome</keyword>
<accession>A0ABZ2JVS7</accession>
<dbReference type="PANTHER" id="PTHR34821:SF2">
    <property type="entry name" value="INNER MEMBRANE PROTEIN YDCZ"/>
    <property type="match status" value="1"/>
</dbReference>
<feature type="transmembrane region" description="Helical" evidence="1">
    <location>
        <begin position="36"/>
        <end position="54"/>
    </location>
</feature>
<evidence type="ECO:0000313" key="3">
    <source>
        <dbReference type="Proteomes" id="UP001379533"/>
    </source>
</evidence>
<gene>
    <name evidence="2" type="ORF">LZC95_29465</name>
</gene>
<proteinExistence type="predicted"/>
<dbReference type="EMBL" id="CP089982">
    <property type="protein sequence ID" value="WXA90573.1"/>
    <property type="molecule type" value="Genomic_DNA"/>
</dbReference>
<sequence length="144" mass="15102">MLGFVLLGVFNGAVIAASRAINGRLAIDLGAFKASFWNHIVGFVFLTVIMLAIASMKFDIPTNAPVLAYMGGIFGALFVTLNSYVLPRLGVTKTVLLVIGGQMITGVLLDVRNSKSVGAALAQFVGVGLILLGVYVARTSKAKE</sequence>
<evidence type="ECO:0000313" key="2">
    <source>
        <dbReference type="EMBL" id="WXA90573.1"/>
    </source>
</evidence>
<evidence type="ECO:0000256" key="1">
    <source>
        <dbReference type="SAM" id="Phobius"/>
    </source>
</evidence>
<dbReference type="Pfam" id="PF04657">
    <property type="entry name" value="DMT_YdcZ"/>
    <property type="match status" value="1"/>
</dbReference>
<keyword evidence="1" id="KW-0812">Transmembrane</keyword>
<feature type="transmembrane region" description="Helical" evidence="1">
    <location>
        <begin position="91"/>
        <end position="109"/>
    </location>
</feature>
<dbReference type="PANTHER" id="PTHR34821">
    <property type="entry name" value="INNER MEMBRANE PROTEIN YDCZ"/>
    <property type="match status" value="1"/>
</dbReference>
<dbReference type="InterPro" id="IPR006750">
    <property type="entry name" value="YdcZ"/>
</dbReference>
<feature type="transmembrane region" description="Helical" evidence="1">
    <location>
        <begin position="66"/>
        <end position="85"/>
    </location>
</feature>
<feature type="transmembrane region" description="Helical" evidence="1">
    <location>
        <begin position="116"/>
        <end position="137"/>
    </location>
</feature>
<protein>
    <submittedName>
        <fullName evidence="2">DMT family transporter</fullName>
    </submittedName>
</protein>
<name>A0ABZ2JVS7_9BACT</name>